<reference evidence="1 2" key="1">
    <citation type="submission" date="2021-06" db="EMBL/GenBank/DDBJ databases">
        <authorList>
            <person name="Palmer J.M."/>
        </authorList>
    </citation>
    <scope>NUCLEOTIDE SEQUENCE [LARGE SCALE GENOMIC DNA]</scope>
    <source>
        <strain evidence="1 2">AS_MEX2019</strain>
        <tissue evidence="1">Muscle</tissue>
    </source>
</reference>
<sequence length="141" mass="16805">MWPWQLLLTGYQQNISWMLYKHDALPQYSPTSCVDRTMWPIDKPTSIYDLLDKSLKHSWSNYGREVTPGKVHHCFTTFVHRGSRSGSQDVLLFEIFSMTKNQKQKNSLRRLRRTMVWTDPDRIISALQIKSMFQRFNSYMP</sequence>
<organism evidence="1 2">
    <name type="scientific">Ameca splendens</name>
    <dbReference type="NCBI Taxonomy" id="208324"/>
    <lineage>
        <taxon>Eukaryota</taxon>
        <taxon>Metazoa</taxon>
        <taxon>Chordata</taxon>
        <taxon>Craniata</taxon>
        <taxon>Vertebrata</taxon>
        <taxon>Euteleostomi</taxon>
        <taxon>Actinopterygii</taxon>
        <taxon>Neopterygii</taxon>
        <taxon>Teleostei</taxon>
        <taxon>Neoteleostei</taxon>
        <taxon>Acanthomorphata</taxon>
        <taxon>Ovalentaria</taxon>
        <taxon>Atherinomorphae</taxon>
        <taxon>Cyprinodontiformes</taxon>
        <taxon>Goodeidae</taxon>
        <taxon>Ameca</taxon>
    </lineage>
</organism>
<keyword evidence="2" id="KW-1185">Reference proteome</keyword>
<proteinExistence type="predicted"/>
<gene>
    <name evidence="1" type="ORF">AMECASPLE_035999</name>
</gene>
<dbReference type="Proteomes" id="UP001469553">
    <property type="component" value="Unassembled WGS sequence"/>
</dbReference>
<accession>A0ABV0YW74</accession>
<name>A0ABV0YW74_9TELE</name>
<evidence type="ECO:0000313" key="1">
    <source>
        <dbReference type="EMBL" id="MEQ2297573.1"/>
    </source>
</evidence>
<comment type="caution">
    <text evidence="1">The sequence shown here is derived from an EMBL/GenBank/DDBJ whole genome shotgun (WGS) entry which is preliminary data.</text>
</comment>
<protein>
    <submittedName>
        <fullName evidence="1">Uncharacterized protein</fullName>
    </submittedName>
</protein>
<evidence type="ECO:0000313" key="2">
    <source>
        <dbReference type="Proteomes" id="UP001469553"/>
    </source>
</evidence>
<dbReference type="EMBL" id="JAHRIP010043158">
    <property type="protein sequence ID" value="MEQ2297573.1"/>
    <property type="molecule type" value="Genomic_DNA"/>
</dbReference>